<dbReference type="OrthoDB" id="9182204at2"/>
<dbReference type="HOGENOM" id="CLU_1324454_0_0_5"/>
<proteinExistence type="predicted"/>
<accession>A0A0H3C5A8</accession>
<dbReference type="KEGG" id="ccs:CCNA_01025"/>
<dbReference type="EMBL" id="CP001340">
    <property type="protein sequence ID" value="ACL94490.1"/>
    <property type="molecule type" value="Genomic_DNA"/>
</dbReference>
<gene>
    <name evidence="1" type="ordered locus">CCNA_01025</name>
</gene>
<protein>
    <submittedName>
        <fullName evidence="1">Uncharacterized protein</fullName>
    </submittedName>
</protein>
<evidence type="ECO:0000313" key="2">
    <source>
        <dbReference type="Proteomes" id="UP000001364"/>
    </source>
</evidence>
<organism evidence="1 2">
    <name type="scientific">Caulobacter vibrioides (strain NA1000 / CB15N)</name>
    <name type="common">Caulobacter crescentus</name>
    <dbReference type="NCBI Taxonomy" id="565050"/>
    <lineage>
        <taxon>Bacteria</taxon>
        <taxon>Pseudomonadati</taxon>
        <taxon>Pseudomonadota</taxon>
        <taxon>Alphaproteobacteria</taxon>
        <taxon>Caulobacterales</taxon>
        <taxon>Caulobacteraceae</taxon>
        <taxon>Caulobacter</taxon>
    </lineage>
</organism>
<dbReference type="GeneID" id="7329774"/>
<keyword evidence="2" id="KW-1185">Reference proteome</keyword>
<dbReference type="Proteomes" id="UP000001364">
    <property type="component" value="Chromosome"/>
</dbReference>
<sequence>MMQFDSYSTGGDVFAQVNEQVRRSAMVYASSSPIEPMSFARALEAVGVGIEYRDLSTTILNAGRHPPFRLSGRTVSSSTYTKPSLAVAKLSTSAASAAIERWSGLEDGWDEEGSPAPSKAQLDAGRSLLQQVEAWAIPAPTPYIAGDGEFGFRWRKGDGFASASFLPDGEILLFSRGPSASQPYRAQVEANGDLSWLAFTQQLLAFA</sequence>
<dbReference type="AlphaFoldDB" id="A0A0H3C5A8"/>
<evidence type="ECO:0000313" key="1">
    <source>
        <dbReference type="EMBL" id="ACL94490.1"/>
    </source>
</evidence>
<dbReference type="RefSeq" id="YP_002516398.1">
    <property type="nucleotide sequence ID" value="NC_011916.1"/>
</dbReference>
<dbReference type="RefSeq" id="WP_010918858.1">
    <property type="nucleotide sequence ID" value="NC_011916.1"/>
</dbReference>
<name>A0A0H3C5A8_CAUVN</name>
<reference evidence="1 2" key="1">
    <citation type="journal article" date="2010" name="J. Bacteriol.">
        <title>The genetic basis of laboratory adaptation in Caulobacter crescentus.</title>
        <authorList>
            <person name="Marks M.E."/>
            <person name="Castro-Rojas C.M."/>
            <person name="Teiling C."/>
            <person name="Du L."/>
            <person name="Kapatral V."/>
            <person name="Walunas T.L."/>
            <person name="Crosson S."/>
        </authorList>
    </citation>
    <scope>NUCLEOTIDE SEQUENCE [LARGE SCALE GENOMIC DNA]</scope>
    <source>
        <strain evidence="2">NA1000 / CB15N</strain>
    </source>
</reference>